<proteinExistence type="predicted"/>
<reference evidence="1" key="1">
    <citation type="journal article" date="2020" name="Nature">
        <title>Giant virus diversity and host interactions through global metagenomics.</title>
        <authorList>
            <person name="Schulz F."/>
            <person name="Roux S."/>
            <person name="Paez-Espino D."/>
            <person name="Jungbluth S."/>
            <person name="Walsh D.A."/>
            <person name="Denef V.J."/>
            <person name="McMahon K.D."/>
            <person name="Konstantinidis K.T."/>
            <person name="Eloe-Fadrosh E.A."/>
            <person name="Kyrpides N.C."/>
            <person name="Woyke T."/>
        </authorList>
    </citation>
    <scope>NUCLEOTIDE SEQUENCE</scope>
    <source>
        <strain evidence="1">GVMAG-M-3300023179-62</strain>
    </source>
</reference>
<protein>
    <submittedName>
        <fullName evidence="1">Uncharacterized protein</fullName>
    </submittedName>
</protein>
<organism evidence="1">
    <name type="scientific">viral metagenome</name>
    <dbReference type="NCBI Taxonomy" id="1070528"/>
    <lineage>
        <taxon>unclassified sequences</taxon>
        <taxon>metagenomes</taxon>
        <taxon>organismal metagenomes</taxon>
    </lineage>
</organism>
<sequence>MTKYNIERFDGIINVKNNTLPMIYIKPDLDLLEFFKNNKNVVSCQIDGTQTIYDGKIITGIVNTNNHSRPNFFEETGLCTVSLWSDWHGYPKYGSKGTVVFSGLK</sequence>
<dbReference type="AlphaFoldDB" id="A0A6C0H3S5"/>
<dbReference type="EMBL" id="MN739862">
    <property type="protein sequence ID" value="QHT75057.1"/>
    <property type="molecule type" value="Genomic_DNA"/>
</dbReference>
<evidence type="ECO:0000313" key="1">
    <source>
        <dbReference type="EMBL" id="QHT75057.1"/>
    </source>
</evidence>
<accession>A0A6C0H3S5</accession>
<name>A0A6C0H3S5_9ZZZZ</name>